<keyword evidence="9" id="KW-0788">Thiol protease</keyword>
<dbReference type="GO" id="GO:0005829">
    <property type="term" value="C:cytosol"/>
    <property type="evidence" value="ECO:0007669"/>
    <property type="project" value="TreeGrafter"/>
</dbReference>
<keyword evidence="16" id="KW-1185">Reference proteome</keyword>
<dbReference type="GO" id="GO:0004843">
    <property type="term" value="F:cysteine-type deubiquitinase activity"/>
    <property type="evidence" value="ECO:0007669"/>
    <property type="project" value="UniProtKB-EC"/>
</dbReference>
<evidence type="ECO:0000256" key="13">
    <source>
        <dbReference type="SAM" id="MobiDB-lite"/>
    </source>
</evidence>
<comment type="catalytic activity">
    <reaction evidence="1">
        <text>Thiol-dependent hydrolysis of ester, thioester, amide, peptide and isopeptide bonds formed by the C-terminal Gly of ubiquitin (a 76-residue protein attached to proteins as an intracellular targeting signal).</text>
        <dbReference type="EC" id="3.4.19.12"/>
    </reaction>
</comment>
<dbReference type="Pfam" id="PF00443">
    <property type="entry name" value="UCH"/>
    <property type="match status" value="1"/>
</dbReference>
<evidence type="ECO:0000256" key="7">
    <source>
        <dbReference type="ARBA" id="ARBA00022786"/>
    </source>
</evidence>
<reference evidence="15" key="1">
    <citation type="submission" date="2025-08" db="UniProtKB">
        <authorList>
            <consortium name="Ensembl"/>
        </authorList>
    </citation>
    <scope>IDENTIFICATION</scope>
</reference>
<evidence type="ECO:0000259" key="14">
    <source>
        <dbReference type="PROSITE" id="PS50235"/>
    </source>
</evidence>
<dbReference type="Gene3D" id="1.10.8.10">
    <property type="entry name" value="DNA helicase RuvA subunit, C-terminal domain"/>
    <property type="match status" value="1"/>
</dbReference>
<dbReference type="InterPro" id="IPR054109">
    <property type="entry name" value="UBA_8"/>
</dbReference>
<dbReference type="SUPFAM" id="SSF46934">
    <property type="entry name" value="UBA-like"/>
    <property type="match status" value="1"/>
</dbReference>
<keyword evidence="6" id="KW-0645">Protease</keyword>
<gene>
    <name evidence="15" type="primary">USP25</name>
</gene>
<evidence type="ECO:0000256" key="11">
    <source>
        <dbReference type="ARBA" id="ARBA00023242"/>
    </source>
</evidence>
<dbReference type="InterPro" id="IPR003903">
    <property type="entry name" value="UIM_dom"/>
</dbReference>
<dbReference type="PROSITE" id="PS00973">
    <property type="entry name" value="USP_2"/>
    <property type="match status" value="1"/>
</dbReference>
<keyword evidence="7" id="KW-0833">Ubl conjugation pathway</keyword>
<reference evidence="15" key="2">
    <citation type="submission" date="2025-09" db="UniProtKB">
        <authorList>
            <consortium name="Ensembl"/>
        </authorList>
    </citation>
    <scope>IDENTIFICATION</scope>
</reference>
<dbReference type="Pfam" id="PF21909">
    <property type="entry name" value="USP_UIM_N"/>
    <property type="match status" value="1"/>
</dbReference>
<dbReference type="GO" id="GO:0016579">
    <property type="term" value="P:protein deubiquitination"/>
    <property type="evidence" value="ECO:0007669"/>
    <property type="project" value="InterPro"/>
</dbReference>
<keyword evidence="10" id="KW-0832">Ubl conjugation</keyword>
<evidence type="ECO:0000256" key="6">
    <source>
        <dbReference type="ARBA" id="ARBA00022670"/>
    </source>
</evidence>
<dbReference type="InterPro" id="IPR001394">
    <property type="entry name" value="Peptidase_C19_UCH"/>
</dbReference>
<sequence length="1058" mass="122321">MTVEQNVLQQGAAQKHQQTFLNQLREITGINDTQILQQALKDSNGNLELAVAFLTAKNAKTPQQEDTTYYQTALPGNDRYISVGSQADTNVIDLTGDDKDDLQRAIALSLAESNRAFRETGITDEEQAISRVLEASIAENKACLKRTPTEVWRDSRNPYDRKRQDKAPVGLKNVGNTCWFSAVIQEHRNLPFMRELRYLFALLVGTKRKYVDPSRAVEILKDAFKSNDSQQQDVSEFTHKLLDWLEDAFQMKAEEETDEEKPKNPMVELFYGRFLAVGVLEGKKFENTEMFGQYPLQVNGFKDLHECLEAAMIEGEIESLHSENSGKSGQEHWFTELPPVLTFELSRFEFNQALGRPEKIHNKLEFPQVLYLDRYMHRNREITRIKREEIKRLKDYLTVLQQRLERYLSYGSGPKRFPLVDVLQYALEFASSKPVCTSPVDDIDASSPPSGSIPSQTLPSTTEQQGAPSSELPSTSPSSVAAVSSRSVIHKPFTQSRIPPDLPMHPAPRHITEEELSVLESCLHRWRTEIENDTRDLQESISRIHRTIELMYSDKSMIQVPYRLHAILVHEGQANAGHYWAYIFDHRESRWMKYNDIAVTKSSWEELVRDSFGGYRNASAYCLMYINDKAQFLIQEEFNKETGQPLVGIETLPPDLRDFVEEDNQRFEKELEEWDAQLAQKALQEKLLASQKLRESETSVTTAQAAGDPEYLEQPSRSDFSKHLKEETIRIITKASHEHEDKSPETVLQSIMMTPNMQGIIMAIGKSRNVYDRCGPEAGFFKAIKLEYARLVKLAQEDTPPETDYRLHHVVVYFIQNQTPKKIIEKTLLEQFGDRNLSFDERCHNIMKVAQAKLEMIKPEEVNLEEYEEWHQDYRKFRETTMYLIIGLENFQRESYIDSLLFLICAYQNNKELLSKGLYRGHDEELISHYRRECLLKLNEQAAELFESGEDREVNNGLIIMNEFIVPFLPLLLVDEMEEKDILAVEDMRNRWCSYLGQEMEPHLQEKLTDFLPKLLDCSMEIKSFHEPPKLPSYSTHELCERFARIMLSLSRTPADGR</sequence>
<dbReference type="PANTHER" id="PTHR24006">
    <property type="entry name" value="UBIQUITIN CARBOXYL-TERMINAL HYDROLASE"/>
    <property type="match status" value="1"/>
</dbReference>
<evidence type="ECO:0000256" key="10">
    <source>
        <dbReference type="ARBA" id="ARBA00022843"/>
    </source>
</evidence>
<comment type="subcellular location">
    <subcellularLocation>
        <location evidence="2">Nucleus</location>
    </subcellularLocation>
</comment>
<dbReference type="GO" id="GO:0005634">
    <property type="term" value="C:nucleus"/>
    <property type="evidence" value="ECO:0007669"/>
    <property type="project" value="UniProtKB-SubCell"/>
</dbReference>
<dbReference type="InterPro" id="IPR038765">
    <property type="entry name" value="Papain-like_cys_pep_sf"/>
</dbReference>
<feature type="compositionally biased region" description="Polar residues" evidence="13">
    <location>
        <begin position="447"/>
        <end position="467"/>
    </location>
</feature>
<evidence type="ECO:0000313" key="16">
    <source>
        <dbReference type="Proteomes" id="UP000694416"/>
    </source>
</evidence>
<keyword evidence="8" id="KW-0378">Hydrolase</keyword>
<dbReference type="PROSITE" id="PS50330">
    <property type="entry name" value="UIM"/>
    <property type="match status" value="1"/>
</dbReference>
<evidence type="ECO:0000256" key="9">
    <source>
        <dbReference type="ARBA" id="ARBA00022807"/>
    </source>
</evidence>
<dbReference type="Proteomes" id="UP000694416">
    <property type="component" value="Unplaced"/>
</dbReference>
<dbReference type="GeneID" id="111552976"/>
<dbReference type="Gene3D" id="3.90.70.10">
    <property type="entry name" value="Cysteine proteinases"/>
    <property type="match status" value="1"/>
</dbReference>
<dbReference type="InterPro" id="IPR054108">
    <property type="entry name" value="USP25/28_UIM"/>
</dbReference>
<dbReference type="CDD" id="cd14354">
    <property type="entry name" value="UBA_UBP25"/>
    <property type="match status" value="1"/>
</dbReference>
<evidence type="ECO:0000256" key="12">
    <source>
        <dbReference type="SAM" id="Coils"/>
    </source>
</evidence>
<protein>
    <recommendedName>
        <fullName evidence="3">ubiquitinyl hydrolase 1</fullName>
        <ecNumber evidence="3">3.4.19.12</ecNumber>
    </recommendedName>
</protein>
<dbReference type="FunFam" id="1.10.8.10:FF:000023">
    <property type="entry name" value="Putative ubiquitin carboxyl-terminal hydrolase 25"/>
    <property type="match status" value="1"/>
</dbReference>
<organism evidence="15 16">
    <name type="scientific">Piliocolobus tephrosceles</name>
    <name type="common">Ugandan red Colobus</name>
    <dbReference type="NCBI Taxonomy" id="591936"/>
    <lineage>
        <taxon>Eukaryota</taxon>
        <taxon>Metazoa</taxon>
        <taxon>Chordata</taxon>
        <taxon>Craniata</taxon>
        <taxon>Vertebrata</taxon>
        <taxon>Euteleostomi</taxon>
        <taxon>Mammalia</taxon>
        <taxon>Eutheria</taxon>
        <taxon>Euarchontoglires</taxon>
        <taxon>Primates</taxon>
        <taxon>Haplorrhini</taxon>
        <taxon>Catarrhini</taxon>
        <taxon>Cercopithecidae</taxon>
        <taxon>Colobinae</taxon>
        <taxon>Piliocolobus</taxon>
    </lineage>
</organism>
<dbReference type="InterPro" id="IPR028889">
    <property type="entry name" value="USP"/>
</dbReference>
<dbReference type="GO" id="GO:0032183">
    <property type="term" value="F:SUMO binding"/>
    <property type="evidence" value="ECO:0007669"/>
    <property type="project" value="TreeGrafter"/>
</dbReference>
<evidence type="ECO:0000313" key="15">
    <source>
        <dbReference type="Ensembl" id="ENSPTEP00000009074.1"/>
    </source>
</evidence>
<dbReference type="SUPFAM" id="SSF54001">
    <property type="entry name" value="Cysteine proteinases"/>
    <property type="match status" value="1"/>
</dbReference>
<keyword evidence="12" id="KW-0175">Coiled coil</keyword>
<dbReference type="PROSITE" id="PS00972">
    <property type="entry name" value="USP_1"/>
    <property type="match status" value="1"/>
</dbReference>
<dbReference type="RefSeq" id="XP_023083249.1">
    <property type="nucleotide sequence ID" value="XM_023227481.3"/>
</dbReference>
<evidence type="ECO:0000256" key="3">
    <source>
        <dbReference type="ARBA" id="ARBA00012759"/>
    </source>
</evidence>
<evidence type="ECO:0000256" key="2">
    <source>
        <dbReference type="ARBA" id="ARBA00004123"/>
    </source>
</evidence>
<keyword evidence="11" id="KW-0539">Nucleus</keyword>
<dbReference type="Ensembl" id="ENSPTET00000013810.1">
    <property type="protein sequence ID" value="ENSPTEP00000009074.1"/>
    <property type="gene ID" value="ENSPTEG00000010268.1"/>
</dbReference>
<dbReference type="CDD" id="cd02665">
    <property type="entry name" value="Peptidase_C19I"/>
    <property type="match status" value="1"/>
</dbReference>
<dbReference type="CDD" id="cd20486">
    <property type="entry name" value="USP25_C"/>
    <property type="match status" value="1"/>
</dbReference>
<name>A0A8C9LKA0_9PRIM</name>
<dbReference type="InterPro" id="IPR018200">
    <property type="entry name" value="USP_CS"/>
</dbReference>
<accession>A0A8C9LKA0</accession>
<evidence type="ECO:0000256" key="5">
    <source>
        <dbReference type="ARBA" id="ARBA00022553"/>
    </source>
</evidence>
<keyword evidence="4" id="KW-1017">Isopeptide bond</keyword>
<dbReference type="Gene3D" id="6.10.250.1720">
    <property type="match status" value="1"/>
</dbReference>
<dbReference type="InterPro" id="IPR009060">
    <property type="entry name" value="UBA-like_sf"/>
</dbReference>
<feature type="region of interest" description="Disordered" evidence="13">
    <location>
        <begin position="435"/>
        <end position="481"/>
    </location>
</feature>
<feature type="domain" description="USP" evidence="14">
    <location>
        <begin position="169"/>
        <end position="628"/>
    </location>
</feature>
<dbReference type="SMART" id="SM00726">
    <property type="entry name" value="UIM"/>
    <property type="match status" value="1"/>
</dbReference>
<dbReference type="Pfam" id="PF22566">
    <property type="entry name" value="UBA_8"/>
    <property type="match status" value="1"/>
</dbReference>
<evidence type="ECO:0000256" key="8">
    <source>
        <dbReference type="ARBA" id="ARBA00022801"/>
    </source>
</evidence>
<feature type="compositionally biased region" description="Low complexity" evidence="13">
    <location>
        <begin position="468"/>
        <end position="481"/>
    </location>
</feature>
<dbReference type="EC" id="3.4.19.12" evidence="3"/>
<feature type="coiled-coil region" evidence="12">
    <location>
        <begin position="657"/>
        <end position="684"/>
    </location>
</feature>
<keyword evidence="5" id="KW-0597">Phosphoprotein</keyword>
<proteinExistence type="predicted"/>
<evidence type="ECO:0000256" key="1">
    <source>
        <dbReference type="ARBA" id="ARBA00000707"/>
    </source>
</evidence>
<evidence type="ECO:0000256" key="4">
    <source>
        <dbReference type="ARBA" id="ARBA00022499"/>
    </source>
</evidence>
<dbReference type="InterPro" id="IPR050164">
    <property type="entry name" value="Peptidase_C19"/>
</dbReference>
<dbReference type="PANTHER" id="PTHR24006:SF666">
    <property type="entry name" value="UBIQUITIN CARBOXYL-TERMINAL HYDROLASE 25"/>
    <property type="match status" value="1"/>
</dbReference>
<dbReference type="CTD" id="29761"/>
<dbReference type="AlphaFoldDB" id="A0A8C9LKA0"/>
<dbReference type="PROSITE" id="PS50235">
    <property type="entry name" value="USP_3"/>
    <property type="match status" value="1"/>
</dbReference>
<feature type="region of interest" description="Disordered" evidence="13">
    <location>
        <begin position="698"/>
        <end position="720"/>
    </location>
</feature>
<dbReference type="GO" id="GO:0006508">
    <property type="term" value="P:proteolysis"/>
    <property type="evidence" value="ECO:0007669"/>
    <property type="project" value="UniProtKB-KW"/>
</dbReference>